<organism evidence="8">
    <name type="scientific">Lentimicrobium saccharophilum</name>
    <dbReference type="NCBI Taxonomy" id="1678841"/>
    <lineage>
        <taxon>Bacteria</taxon>
        <taxon>Pseudomonadati</taxon>
        <taxon>Bacteroidota</taxon>
        <taxon>Bacteroidia</taxon>
        <taxon>Bacteroidales</taxon>
        <taxon>Lentimicrobiaceae</taxon>
        <taxon>Lentimicrobium</taxon>
    </lineage>
</organism>
<dbReference type="Gene3D" id="2.120.10.30">
    <property type="entry name" value="TolB, C-terminal domain"/>
    <property type="match status" value="1"/>
</dbReference>
<dbReference type="CDD" id="cd07185">
    <property type="entry name" value="OmpA_C-like"/>
    <property type="match status" value="1"/>
</dbReference>
<evidence type="ECO:0000256" key="6">
    <source>
        <dbReference type="SAM" id="SignalP"/>
    </source>
</evidence>
<dbReference type="OrthoDB" id="1488841at2"/>
<feature type="repeat" description="TPR" evidence="4">
    <location>
        <begin position="89"/>
        <end position="122"/>
    </location>
</feature>
<keyword evidence="4" id="KW-0802">TPR repeat</keyword>
<keyword evidence="9" id="KW-1185">Reference proteome</keyword>
<dbReference type="GO" id="GO:0009279">
    <property type="term" value="C:cell outer membrane"/>
    <property type="evidence" value="ECO:0007669"/>
    <property type="project" value="UniProtKB-SubCell"/>
</dbReference>
<accession>A0A0S7BN12</accession>
<feature type="domain" description="OmpA-like" evidence="7">
    <location>
        <begin position="532"/>
        <end position="651"/>
    </location>
</feature>
<evidence type="ECO:0000313" key="8">
    <source>
        <dbReference type="EMBL" id="GAP41877.1"/>
    </source>
</evidence>
<dbReference type="SUPFAM" id="SSF48452">
    <property type="entry name" value="TPR-like"/>
    <property type="match status" value="1"/>
</dbReference>
<dbReference type="Pfam" id="PF00691">
    <property type="entry name" value="OmpA"/>
    <property type="match status" value="1"/>
</dbReference>
<dbReference type="PROSITE" id="PS50005">
    <property type="entry name" value="TPR"/>
    <property type="match status" value="1"/>
</dbReference>
<dbReference type="Gene3D" id="3.30.1330.60">
    <property type="entry name" value="OmpA-like domain"/>
    <property type="match status" value="1"/>
</dbReference>
<dbReference type="InterPro" id="IPR006664">
    <property type="entry name" value="OMP_bac"/>
</dbReference>
<dbReference type="PANTHER" id="PTHR30329">
    <property type="entry name" value="STATOR ELEMENT OF FLAGELLAR MOTOR COMPLEX"/>
    <property type="match status" value="1"/>
</dbReference>
<evidence type="ECO:0000313" key="9">
    <source>
        <dbReference type="Proteomes" id="UP000053091"/>
    </source>
</evidence>
<evidence type="ECO:0000256" key="3">
    <source>
        <dbReference type="ARBA" id="ARBA00023237"/>
    </source>
</evidence>
<name>A0A0S7BN12_9BACT</name>
<dbReference type="PANTHER" id="PTHR30329:SF21">
    <property type="entry name" value="LIPOPROTEIN YIAD-RELATED"/>
    <property type="match status" value="1"/>
</dbReference>
<proteinExistence type="predicted"/>
<dbReference type="RefSeq" id="WP_062036701.1">
    <property type="nucleotide sequence ID" value="NZ_DF968182.1"/>
</dbReference>
<dbReference type="SUPFAM" id="SSF82171">
    <property type="entry name" value="DPP6 N-terminal domain-like"/>
    <property type="match status" value="1"/>
</dbReference>
<dbReference type="Pfam" id="PF13181">
    <property type="entry name" value="TPR_8"/>
    <property type="match status" value="1"/>
</dbReference>
<feature type="chain" id="PRO_5006633037" evidence="6">
    <location>
        <begin position="22"/>
        <end position="796"/>
    </location>
</feature>
<dbReference type="SUPFAM" id="SSF103088">
    <property type="entry name" value="OmpA-like"/>
    <property type="match status" value="1"/>
</dbReference>
<dbReference type="InterPro" id="IPR011042">
    <property type="entry name" value="6-blade_b-propeller_TolB-like"/>
</dbReference>
<dbReference type="InterPro" id="IPR036737">
    <property type="entry name" value="OmpA-like_sf"/>
</dbReference>
<protein>
    <submittedName>
        <fullName evidence="8">Protein containing WD40-like beta propeller repeat</fullName>
    </submittedName>
</protein>
<evidence type="ECO:0000256" key="1">
    <source>
        <dbReference type="ARBA" id="ARBA00004442"/>
    </source>
</evidence>
<dbReference type="PRINTS" id="PR01021">
    <property type="entry name" value="OMPADOMAIN"/>
</dbReference>
<evidence type="ECO:0000256" key="5">
    <source>
        <dbReference type="PROSITE-ProRule" id="PRU00473"/>
    </source>
</evidence>
<dbReference type="Gene3D" id="1.25.40.10">
    <property type="entry name" value="Tetratricopeptide repeat domain"/>
    <property type="match status" value="1"/>
</dbReference>
<dbReference type="AlphaFoldDB" id="A0A0S7BN12"/>
<dbReference type="STRING" id="1678841.TBC1_113"/>
<evidence type="ECO:0000256" key="4">
    <source>
        <dbReference type="PROSITE-ProRule" id="PRU00339"/>
    </source>
</evidence>
<evidence type="ECO:0000256" key="2">
    <source>
        <dbReference type="ARBA" id="ARBA00023136"/>
    </source>
</evidence>
<reference evidence="8" key="1">
    <citation type="journal article" date="2015" name="Genome Announc.">
        <title>Draft Genome Sequence of Bacteroidales Strain TBC1, a Novel Isolate from a Methanogenic Wastewater Treatment System.</title>
        <authorList>
            <person name="Tourlousse D.M."/>
            <person name="Matsuura N."/>
            <person name="Sun L."/>
            <person name="Toyonaga M."/>
            <person name="Kuroda K."/>
            <person name="Ohashi A."/>
            <person name="Cruz R."/>
            <person name="Yamaguchi T."/>
            <person name="Sekiguchi Y."/>
        </authorList>
    </citation>
    <scope>NUCLEOTIDE SEQUENCE [LARGE SCALE GENOMIC DNA]</scope>
    <source>
        <strain evidence="8">TBC1</strain>
    </source>
</reference>
<dbReference type="InterPro" id="IPR011990">
    <property type="entry name" value="TPR-like_helical_dom_sf"/>
</dbReference>
<dbReference type="InterPro" id="IPR050330">
    <property type="entry name" value="Bact_OuterMem_StrucFunc"/>
</dbReference>
<dbReference type="PROSITE" id="PS51123">
    <property type="entry name" value="OMPA_2"/>
    <property type="match status" value="1"/>
</dbReference>
<sequence length="796" mass="90072">MKKITILLSVILLATASESFAQIKKANRNFNLYKYSKAIPLYQKATRSKKDEVRKEATLRLADCYRFVNNAEEARSWYLRATEFSNIDPVNYFYLGQAYRTLQEYALAQEAFLKYASLQPDDPRGEAYARFCGLMEEWQQFPPTSEIRNVKNLNSRYSDFGPAFFENGLVYTSDRNPSLLENKRYGWTNFNYLNLYQAEPKFFKDYWRDMNEPVSMSSKFNQTFHDGPAFFTPDNKSIYLTRTKVEKVRKEGNSVLTYMLKIYYSSLEDKIDYKAFPHNSDGYSTGHPTASKDGKTMIFASDMPGGKGGSDLYLSELTGGSWSTPVSLGKQINTFGNEVFPTLVNDTLLYFASDGLPGYGGLDLYVCRFADGQWSEPENLHTPINSSYDDFSIAVAPDMKSGFFSSNRPGGEGNDDIYAFRNTRPPVKTTPVKPVVKPVMLAMKGMVKDKTTGKPSEKAKVFVLNTKTNKVKVLETDPEGQFTMPAEKNILYIAKAVKPGYIDDCLNFRIENSDTAGLYEVPRALMLDKLEVNKSFRVENIYYDLDKWFIREDARPALDNLVEIMKKYPITAELSSHTDSRASQAYNDELSQKRAEAAVRYIVLQGVDPSRIIAKGYGENRLVNGCSDGVSCTEEEHQANRRTEFKILSIQPQISDDGFNPDTFTSGDEVDVYLFDPEFFRKCFSTQPSLRTSVSNTVKEVETAVQVASLTALTQEDIEACYGIQLAEVGNILPVNDPWFKGISDIKIYKSGRLNKYVAGCYPDRATALKTMSEIVSMGFKDAYIVRIEKGKVIID</sequence>
<feature type="signal peptide" evidence="6">
    <location>
        <begin position="1"/>
        <end position="21"/>
    </location>
</feature>
<evidence type="ECO:0000259" key="7">
    <source>
        <dbReference type="PROSITE" id="PS51123"/>
    </source>
</evidence>
<keyword evidence="6" id="KW-0732">Signal</keyword>
<dbReference type="Proteomes" id="UP000053091">
    <property type="component" value="Unassembled WGS sequence"/>
</dbReference>
<gene>
    <name evidence="8" type="ORF">TBC1_113</name>
</gene>
<dbReference type="InterPro" id="IPR006665">
    <property type="entry name" value="OmpA-like"/>
</dbReference>
<keyword evidence="2 5" id="KW-0472">Membrane</keyword>
<dbReference type="Pfam" id="PF07676">
    <property type="entry name" value="PD40"/>
    <property type="match status" value="2"/>
</dbReference>
<dbReference type="InterPro" id="IPR011659">
    <property type="entry name" value="WD40"/>
</dbReference>
<keyword evidence="3" id="KW-0998">Cell outer membrane</keyword>
<dbReference type="SUPFAM" id="SSF49478">
    <property type="entry name" value="Cna protein B-type domain"/>
    <property type="match status" value="1"/>
</dbReference>
<dbReference type="InterPro" id="IPR019734">
    <property type="entry name" value="TPR_rpt"/>
</dbReference>
<dbReference type="EMBL" id="DF968182">
    <property type="protein sequence ID" value="GAP41877.1"/>
    <property type="molecule type" value="Genomic_DNA"/>
</dbReference>
<dbReference type="PATRIC" id="fig|1678841.3.peg.3"/>
<comment type="subcellular location">
    <subcellularLocation>
        <location evidence="1">Cell outer membrane</location>
    </subcellularLocation>
</comment>